<evidence type="ECO:0000313" key="6">
    <source>
        <dbReference type="EMBL" id="KAK8947438.1"/>
    </source>
</evidence>
<sequence>MRIGNHGLCRRLPDQKFRMAAAAANPLMSVSKMKALIFLCIGLTAFLIAATAAAFFSILALHHLHRPMASSIIPASAPAAWKGYTILINTWKRNDLMRESVLHYSRCDRVESIHIIWSEPDPPSHSLRHALSEAVDLNSKVGGNVELVFDLNQEDSLNNRFKDIEDLKSEAVFSVDDDVIFPCESVDLAFTVWRSAPETMVGFVPRMHWLNSPLQKSNSDYYFYGKWWSVWWTGTYSMVLSKAAFLHKKYLHLYTNQMPQSIRTYVTQNRNCEDIAMAFLVANETGAPPIWVKGRIREIGSTGISSLGSHGEARTRCINDFAAVYGHMPLVLTNVKAVDGRSSWLW</sequence>
<dbReference type="PANTHER" id="PTHR48410:SF1">
    <property type="entry name" value="GLYCOSYLINOSITOL PHOSPHORYLCERAMIDE MANNOSYL TRANSFERASE 1"/>
    <property type="match status" value="1"/>
</dbReference>
<reference evidence="6 7" key="1">
    <citation type="journal article" date="2022" name="Nat. Plants">
        <title>Genomes of leafy and leafless Platanthera orchids illuminate the evolution of mycoheterotrophy.</title>
        <authorList>
            <person name="Li M.H."/>
            <person name="Liu K.W."/>
            <person name="Li Z."/>
            <person name="Lu H.C."/>
            <person name="Ye Q.L."/>
            <person name="Zhang D."/>
            <person name="Wang J.Y."/>
            <person name="Li Y.F."/>
            <person name="Zhong Z.M."/>
            <person name="Liu X."/>
            <person name="Yu X."/>
            <person name="Liu D.K."/>
            <person name="Tu X.D."/>
            <person name="Liu B."/>
            <person name="Hao Y."/>
            <person name="Liao X.Y."/>
            <person name="Jiang Y.T."/>
            <person name="Sun W.H."/>
            <person name="Chen J."/>
            <person name="Chen Y.Q."/>
            <person name="Ai Y."/>
            <person name="Zhai J.W."/>
            <person name="Wu S.S."/>
            <person name="Zhou Z."/>
            <person name="Hsiao Y.Y."/>
            <person name="Wu W.L."/>
            <person name="Chen Y.Y."/>
            <person name="Lin Y.F."/>
            <person name="Hsu J.L."/>
            <person name="Li C.Y."/>
            <person name="Wang Z.W."/>
            <person name="Zhao X."/>
            <person name="Zhong W.Y."/>
            <person name="Ma X.K."/>
            <person name="Ma L."/>
            <person name="Huang J."/>
            <person name="Chen G.Z."/>
            <person name="Huang M.Z."/>
            <person name="Huang L."/>
            <person name="Peng D.H."/>
            <person name="Luo Y.B."/>
            <person name="Zou S.Q."/>
            <person name="Chen S.P."/>
            <person name="Lan S."/>
            <person name="Tsai W.C."/>
            <person name="Van de Peer Y."/>
            <person name="Liu Z.J."/>
        </authorList>
    </citation>
    <scope>NUCLEOTIDE SEQUENCE [LARGE SCALE GENOMIC DNA]</scope>
    <source>
        <strain evidence="6">Lor287</strain>
    </source>
</reference>
<dbReference type="Gene3D" id="3.90.550.10">
    <property type="entry name" value="Spore Coat Polysaccharide Biosynthesis Protein SpsA, Chain A"/>
    <property type="match status" value="1"/>
</dbReference>
<organism evidence="6 7">
    <name type="scientific">Platanthera zijinensis</name>
    <dbReference type="NCBI Taxonomy" id="2320716"/>
    <lineage>
        <taxon>Eukaryota</taxon>
        <taxon>Viridiplantae</taxon>
        <taxon>Streptophyta</taxon>
        <taxon>Embryophyta</taxon>
        <taxon>Tracheophyta</taxon>
        <taxon>Spermatophyta</taxon>
        <taxon>Magnoliopsida</taxon>
        <taxon>Liliopsida</taxon>
        <taxon>Asparagales</taxon>
        <taxon>Orchidaceae</taxon>
        <taxon>Orchidoideae</taxon>
        <taxon>Orchideae</taxon>
        <taxon>Orchidinae</taxon>
        <taxon>Platanthera</taxon>
    </lineage>
</organism>
<evidence type="ECO:0000256" key="3">
    <source>
        <dbReference type="ARBA" id="ARBA00023157"/>
    </source>
</evidence>
<dbReference type="GO" id="GO:0016757">
    <property type="term" value="F:glycosyltransferase activity"/>
    <property type="evidence" value="ECO:0007669"/>
    <property type="project" value="InterPro"/>
</dbReference>
<proteinExistence type="inferred from homology"/>
<dbReference type="EMBL" id="JBBWWQ010000005">
    <property type="protein sequence ID" value="KAK8947438.1"/>
    <property type="molecule type" value="Genomic_DNA"/>
</dbReference>
<comment type="caution">
    <text evidence="6">The sequence shown here is derived from an EMBL/GenBank/DDBJ whole genome shotgun (WGS) entry which is preliminary data.</text>
</comment>
<dbReference type="InterPro" id="IPR029044">
    <property type="entry name" value="Nucleotide-diphossugar_trans"/>
</dbReference>
<evidence type="ECO:0000256" key="2">
    <source>
        <dbReference type="ARBA" id="ARBA00022679"/>
    </source>
</evidence>
<dbReference type="GO" id="GO:0016020">
    <property type="term" value="C:membrane"/>
    <property type="evidence" value="ECO:0007669"/>
    <property type="project" value="InterPro"/>
</dbReference>
<keyword evidence="4" id="KW-0472">Membrane</keyword>
<evidence type="ECO:0000256" key="1">
    <source>
        <dbReference type="ARBA" id="ARBA00008700"/>
    </source>
</evidence>
<dbReference type="SUPFAM" id="SSF53448">
    <property type="entry name" value="Nucleotide-diphospho-sugar transferases"/>
    <property type="match status" value="1"/>
</dbReference>
<accession>A0AAP0BRG9</accession>
<protein>
    <recommendedName>
        <fullName evidence="5">Glycosyl transferase 64 domain-containing protein</fullName>
    </recommendedName>
</protein>
<feature type="domain" description="Glycosyl transferase 64" evidence="5">
    <location>
        <begin position="84"/>
        <end position="337"/>
    </location>
</feature>
<keyword evidence="4" id="KW-0812">Transmembrane</keyword>
<name>A0AAP0BRG9_9ASPA</name>
<dbReference type="InterPro" id="IPR015338">
    <property type="entry name" value="GT64_dom"/>
</dbReference>
<comment type="similarity">
    <text evidence="1">Belongs to the glycosyltransferase 64 family.</text>
</comment>
<dbReference type="Pfam" id="PF09258">
    <property type="entry name" value="Glyco_transf_64"/>
    <property type="match status" value="1"/>
</dbReference>
<feature type="transmembrane region" description="Helical" evidence="4">
    <location>
        <begin position="35"/>
        <end position="61"/>
    </location>
</feature>
<keyword evidence="4" id="KW-1133">Transmembrane helix</keyword>
<evidence type="ECO:0000313" key="7">
    <source>
        <dbReference type="Proteomes" id="UP001418222"/>
    </source>
</evidence>
<dbReference type="AlphaFoldDB" id="A0AAP0BRG9"/>
<keyword evidence="7" id="KW-1185">Reference proteome</keyword>
<dbReference type="Proteomes" id="UP001418222">
    <property type="component" value="Unassembled WGS sequence"/>
</dbReference>
<dbReference type="PANTHER" id="PTHR48410">
    <property type="entry name" value="GLYCOSYLINOSITOL PHOSPHORYLCERAMIDE MANNOSYL TRANSFERASE 1"/>
    <property type="match status" value="1"/>
</dbReference>
<keyword evidence="3" id="KW-1015">Disulfide bond</keyword>
<dbReference type="InterPro" id="IPR053318">
    <property type="entry name" value="GT64"/>
</dbReference>
<keyword evidence="2" id="KW-0808">Transferase</keyword>
<gene>
    <name evidence="6" type="ORF">KSP39_PZI006594</name>
</gene>
<evidence type="ECO:0000256" key="4">
    <source>
        <dbReference type="SAM" id="Phobius"/>
    </source>
</evidence>
<evidence type="ECO:0000259" key="5">
    <source>
        <dbReference type="Pfam" id="PF09258"/>
    </source>
</evidence>